<evidence type="ECO:0000313" key="2">
    <source>
        <dbReference type="EMBL" id="KAF2719329.1"/>
    </source>
</evidence>
<protein>
    <submittedName>
        <fullName evidence="2">HET-domain-containing protein</fullName>
    </submittedName>
</protein>
<reference evidence="2" key="1">
    <citation type="journal article" date="2020" name="Stud. Mycol.">
        <title>101 Dothideomycetes genomes: a test case for predicting lifestyles and emergence of pathogens.</title>
        <authorList>
            <person name="Haridas S."/>
            <person name="Albert R."/>
            <person name="Binder M."/>
            <person name="Bloem J."/>
            <person name="Labutti K."/>
            <person name="Salamov A."/>
            <person name="Andreopoulos B."/>
            <person name="Baker S."/>
            <person name="Barry K."/>
            <person name="Bills G."/>
            <person name="Bluhm B."/>
            <person name="Cannon C."/>
            <person name="Castanera R."/>
            <person name="Culley D."/>
            <person name="Daum C."/>
            <person name="Ezra D."/>
            <person name="Gonzalez J."/>
            <person name="Henrissat B."/>
            <person name="Kuo A."/>
            <person name="Liang C."/>
            <person name="Lipzen A."/>
            <person name="Lutzoni F."/>
            <person name="Magnuson J."/>
            <person name="Mondo S."/>
            <person name="Nolan M."/>
            <person name="Ohm R."/>
            <person name="Pangilinan J."/>
            <person name="Park H.-J."/>
            <person name="Ramirez L."/>
            <person name="Alfaro M."/>
            <person name="Sun H."/>
            <person name="Tritt A."/>
            <person name="Yoshinaga Y."/>
            <person name="Zwiers L.-H."/>
            <person name="Turgeon B."/>
            <person name="Goodwin S."/>
            <person name="Spatafora J."/>
            <person name="Crous P."/>
            <person name="Grigoriev I."/>
        </authorList>
    </citation>
    <scope>NUCLEOTIDE SEQUENCE</scope>
    <source>
        <strain evidence="2">CBS 116435</strain>
    </source>
</reference>
<proteinExistence type="predicted"/>
<accession>A0A9P4Q715</accession>
<gene>
    <name evidence="2" type="ORF">K431DRAFT_193327</name>
</gene>
<comment type="caution">
    <text evidence="2">The sequence shown here is derived from an EMBL/GenBank/DDBJ whole genome shotgun (WGS) entry which is preliminary data.</text>
</comment>
<feature type="domain" description="Heterokaryon incompatibility" evidence="1">
    <location>
        <begin position="58"/>
        <end position="140"/>
    </location>
</feature>
<feature type="non-terminal residue" evidence="2">
    <location>
        <position position="140"/>
    </location>
</feature>
<dbReference type="EMBL" id="MU003812">
    <property type="protein sequence ID" value="KAF2719329.1"/>
    <property type="molecule type" value="Genomic_DNA"/>
</dbReference>
<sequence>QLYSPLLPWQTRVLRLYPDRGDRDGDRSCEPLVADLIIVNLLSTEGVTVNGTTQVIGYEALSYTWGSPHLTNRMFCNGVAIAITRNLASALHKLRSPTSTRYVWADAICINQHDRQERADQVAKMLHIYQKASSVTAWLG</sequence>
<feature type="non-terminal residue" evidence="2">
    <location>
        <position position="1"/>
    </location>
</feature>
<organism evidence="2 3">
    <name type="scientific">Polychaeton citri CBS 116435</name>
    <dbReference type="NCBI Taxonomy" id="1314669"/>
    <lineage>
        <taxon>Eukaryota</taxon>
        <taxon>Fungi</taxon>
        <taxon>Dikarya</taxon>
        <taxon>Ascomycota</taxon>
        <taxon>Pezizomycotina</taxon>
        <taxon>Dothideomycetes</taxon>
        <taxon>Dothideomycetidae</taxon>
        <taxon>Capnodiales</taxon>
        <taxon>Capnodiaceae</taxon>
        <taxon>Polychaeton</taxon>
    </lineage>
</organism>
<keyword evidence="3" id="KW-1185">Reference proteome</keyword>
<evidence type="ECO:0000259" key="1">
    <source>
        <dbReference type="Pfam" id="PF06985"/>
    </source>
</evidence>
<dbReference type="InterPro" id="IPR052895">
    <property type="entry name" value="HetReg/Transcr_Mod"/>
</dbReference>
<dbReference type="PANTHER" id="PTHR24148">
    <property type="entry name" value="ANKYRIN REPEAT DOMAIN-CONTAINING PROTEIN 39 HOMOLOG-RELATED"/>
    <property type="match status" value="1"/>
</dbReference>
<evidence type="ECO:0000313" key="3">
    <source>
        <dbReference type="Proteomes" id="UP000799441"/>
    </source>
</evidence>
<dbReference type="AlphaFoldDB" id="A0A9P4Q715"/>
<dbReference type="Proteomes" id="UP000799441">
    <property type="component" value="Unassembled WGS sequence"/>
</dbReference>
<dbReference type="PANTHER" id="PTHR24148:SF64">
    <property type="entry name" value="HETEROKARYON INCOMPATIBILITY DOMAIN-CONTAINING PROTEIN"/>
    <property type="match status" value="1"/>
</dbReference>
<name>A0A9P4Q715_9PEZI</name>
<dbReference type="OrthoDB" id="2157530at2759"/>
<dbReference type="Pfam" id="PF06985">
    <property type="entry name" value="HET"/>
    <property type="match status" value="1"/>
</dbReference>
<dbReference type="InterPro" id="IPR010730">
    <property type="entry name" value="HET"/>
</dbReference>